<accession>A0AAN9FSM8</accession>
<gene>
    <name evidence="2" type="ORF">RJT34_25450</name>
</gene>
<comment type="caution">
    <text evidence="2">The sequence shown here is derived from an EMBL/GenBank/DDBJ whole genome shotgun (WGS) entry which is preliminary data.</text>
</comment>
<evidence type="ECO:0000313" key="3">
    <source>
        <dbReference type="Proteomes" id="UP001359559"/>
    </source>
</evidence>
<protein>
    <submittedName>
        <fullName evidence="2">Uncharacterized protein</fullName>
    </submittedName>
</protein>
<dbReference type="EMBL" id="JAYKXN010000006">
    <property type="protein sequence ID" value="KAK7280386.1"/>
    <property type="molecule type" value="Genomic_DNA"/>
</dbReference>
<dbReference type="AlphaFoldDB" id="A0AAN9FSM8"/>
<name>A0AAN9FSM8_CLITE</name>
<proteinExistence type="predicted"/>
<dbReference type="Proteomes" id="UP001359559">
    <property type="component" value="Unassembled WGS sequence"/>
</dbReference>
<evidence type="ECO:0000313" key="2">
    <source>
        <dbReference type="EMBL" id="KAK7280386.1"/>
    </source>
</evidence>
<feature type="compositionally biased region" description="Low complexity" evidence="1">
    <location>
        <begin position="1"/>
        <end position="18"/>
    </location>
</feature>
<evidence type="ECO:0000256" key="1">
    <source>
        <dbReference type="SAM" id="MobiDB-lite"/>
    </source>
</evidence>
<keyword evidence="3" id="KW-1185">Reference proteome</keyword>
<organism evidence="2 3">
    <name type="scientific">Clitoria ternatea</name>
    <name type="common">Butterfly pea</name>
    <dbReference type="NCBI Taxonomy" id="43366"/>
    <lineage>
        <taxon>Eukaryota</taxon>
        <taxon>Viridiplantae</taxon>
        <taxon>Streptophyta</taxon>
        <taxon>Embryophyta</taxon>
        <taxon>Tracheophyta</taxon>
        <taxon>Spermatophyta</taxon>
        <taxon>Magnoliopsida</taxon>
        <taxon>eudicotyledons</taxon>
        <taxon>Gunneridae</taxon>
        <taxon>Pentapetalae</taxon>
        <taxon>rosids</taxon>
        <taxon>fabids</taxon>
        <taxon>Fabales</taxon>
        <taxon>Fabaceae</taxon>
        <taxon>Papilionoideae</taxon>
        <taxon>50 kb inversion clade</taxon>
        <taxon>NPAAA clade</taxon>
        <taxon>indigoferoid/millettioid clade</taxon>
        <taxon>Phaseoleae</taxon>
        <taxon>Clitoria</taxon>
    </lineage>
</organism>
<sequence>MSSTNSSIVSTSTPTSSSRPWPQKPTVREVHLAVAGACRPAPGTSQNRCVGDGMVLWWRGFGGDGSRWRGRDGDSGHRRSMEGGTVVARGGWNGCRGCGAIGDRGVLAG</sequence>
<feature type="region of interest" description="Disordered" evidence="1">
    <location>
        <begin position="1"/>
        <end position="24"/>
    </location>
</feature>
<reference evidence="2 3" key="1">
    <citation type="submission" date="2024-01" db="EMBL/GenBank/DDBJ databases">
        <title>The genomes of 5 underutilized Papilionoideae crops provide insights into root nodulation and disease resistance.</title>
        <authorList>
            <person name="Yuan L."/>
        </authorList>
    </citation>
    <scope>NUCLEOTIDE SEQUENCE [LARGE SCALE GENOMIC DNA]</scope>
    <source>
        <strain evidence="2">LY-2023</strain>
        <tissue evidence="2">Leaf</tissue>
    </source>
</reference>